<dbReference type="InterPro" id="IPR000668">
    <property type="entry name" value="Peptidase_C1A_C"/>
</dbReference>
<dbReference type="CDD" id="cd02619">
    <property type="entry name" value="Peptidase_C1"/>
    <property type="match status" value="1"/>
</dbReference>
<organism evidence="3 5">
    <name type="scientific">Adineta ricciae</name>
    <name type="common">Rotifer</name>
    <dbReference type="NCBI Taxonomy" id="249248"/>
    <lineage>
        <taxon>Eukaryota</taxon>
        <taxon>Metazoa</taxon>
        <taxon>Spiralia</taxon>
        <taxon>Gnathifera</taxon>
        <taxon>Rotifera</taxon>
        <taxon>Eurotatoria</taxon>
        <taxon>Bdelloidea</taxon>
        <taxon>Adinetida</taxon>
        <taxon>Adinetidae</taxon>
        <taxon>Adineta</taxon>
    </lineage>
</organism>
<accession>A0A813ZAW1</accession>
<dbReference type="Gene3D" id="3.90.70.10">
    <property type="entry name" value="Cysteine proteinases"/>
    <property type="match status" value="1"/>
</dbReference>
<dbReference type="Pfam" id="PF00112">
    <property type="entry name" value="Peptidase_C1"/>
    <property type="match status" value="1"/>
</dbReference>
<sequence length="278" mass="32134">MMLPNNDQSQNDNRIQAKRRTVRLMRPLALPNQHLASSVDLRQWMSPIDEQGHMQTCAAIAFAGVCDYLFKRFMNNPVKVSRLFIYYNGQMIEQKSREVDDNGVLPMSIALGLRKYGVCEESYWPYQNHLLNQMPSDSAYKRASRYTVVPFHTTIDINAIEVCLHNQLPVLVGIRLADESIREVQRNGGYLRVPDLNGSTISSVHLHGIVIVGYDRSAQYFLCRNSWGRRWGYRGYFYMPYEYLTHPYLVDDVGGIWSILKILPRTNTLPTVRRLLLS</sequence>
<evidence type="ECO:0000256" key="1">
    <source>
        <dbReference type="ARBA" id="ARBA00008455"/>
    </source>
</evidence>
<dbReference type="SMART" id="SM00645">
    <property type="entry name" value="Pept_C1"/>
    <property type="match status" value="1"/>
</dbReference>
<protein>
    <recommendedName>
        <fullName evidence="2">Peptidase C1A papain C-terminal domain-containing protein</fullName>
    </recommendedName>
</protein>
<dbReference type="GO" id="GO:0006508">
    <property type="term" value="P:proteolysis"/>
    <property type="evidence" value="ECO:0007669"/>
    <property type="project" value="InterPro"/>
</dbReference>
<proteinExistence type="inferred from homology"/>
<dbReference type="Proteomes" id="UP000663828">
    <property type="component" value="Unassembled WGS sequence"/>
</dbReference>
<dbReference type="Proteomes" id="UP000663852">
    <property type="component" value="Unassembled WGS sequence"/>
</dbReference>
<dbReference type="GO" id="GO:0008234">
    <property type="term" value="F:cysteine-type peptidase activity"/>
    <property type="evidence" value="ECO:0007669"/>
    <property type="project" value="InterPro"/>
</dbReference>
<evidence type="ECO:0000313" key="5">
    <source>
        <dbReference type="Proteomes" id="UP000663828"/>
    </source>
</evidence>
<feature type="domain" description="Peptidase C1A papain C-terminal" evidence="2">
    <location>
        <begin position="35"/>
        <end position="251"/>
    </location>
</feature>
<dbReference type="AlphaFoldDB" id="A0A813ZAW1"/>
<dbReference type="EMBL" id="CAJNOR010000377">
    <property type="protein sequence ID" value="CAF0895983.1"/>
    <property type="molecule type" value="Genomic_DNA"/>
</dbReference>
<comment type="similarity">
    <text evidence="1">Belongs to the peptidase C1 family.</text>
</comment>
<evidence type="ECO:0000259" key="2">
    <source>
        <dbReference type="SMART" id="SM00645"/>
    </source>
</evidence>
<dbReference type="InterPro" id="IPR038765">
    <property type="entry name" value="Papain-like_cys_pep_sf"/>
</dbReference>
<dbReference type="EMBL" id="CAJNOJ010000448">
    <property type="protein sequence ID" value="CAF1451956.1"/>
    <property type="molecule type" value="Genomic_DNA"/>
</dbReference>
<reference evidence="3" key="1">
    <citation type="submission" date="2021-02" db="EMBL/GenBank/DDBJ databases">
        <authorList>
            <person name="Nowell W R."/>
        </authorList>
    </citation>
    <scope>NUCLEOTIDE SEQUENCE</scope>
</reference>
<keyword evidence="5" id="KW-1185">Reference proteome</keyword>
<dbReference type="PANTHER" id="PTHR12411">
    <property type="entry name" value="CYSTEINE PROTEASE FAMILY C1-RELATED"/>
    <property type="match status" value="1"/>
</dbReference>
<name>A0A813ZAW1_ADIRI</name>
<dbReference type="SUPFAM" id="SSF54001">
    <property type="entry name" value="Cysteine proteinases"/>
    <property type="match status" value="1"/>
</dbReference>
<comment type="caution">
    <text evidence="3">The sequence shown here is derived from an EMBL/GenBank/DDBJ whole genome shotgun (WGS) entry which is preliminary data.</text>
</comment>
<evidence type="ECO:0000313" key="3">
    <source>
        <dbReference type="EMBL" id="CAF0895983.1"/>
    </source>
</evidence>
<gene>
    <name evidence="4" type="ORF">EDS130_LOCUS39577</name>
    <name evidence="3" type="ORF">XAT740_LOCUS7765</name>
</gene>
<dbReference type="InterPro" id="IPR013128">
    <property type="entry name" value="Peptidase_C1A"/>
</dbReference>
<dbReference type="OrthoDB" id="9971138at2759"/>
<evidence type="ECO:0000313" key="4">
    <source>
        <dbReference type="EMBL" id="CAF1451956.1"/>
    </source>
</evidence>